<dbReference type="Proteomes" id="UP001155144">
    <property type="component" value="Unassembled WGS sequence"/>
</dbReference>
<proteinExistence type="predicted"/>
<dbReference type="RefSeq" id="WP_259040774.1">
    <property type="nucleotide sequence ID" value="NZ_JANTYY010000003.1"/>
</dbReference>
<accession>A0A9X2V5T2</accession>
<comment type="caution">
    <text evidence="1">The sequence shown here is derived from an EMBL/GenBank/DDBJ whole genome shotgun (WGS) entry which is preliminary data.</text>
</comment>
<name>A0A9X2V5T2_9BACT</name>
<reference evidence="1" key="1">
    <citation type="submission" date="2022-08" db="EMBL/GenBank/DDBJ databases">
        <title>Genomic Encyclopedia of Type Strains, Phase V (KMG-V): Genome sequencing to study the core and pangenomes of soil and plant-associated prokaryotes.</title>
        <authorList>
            <person name="Whitman W."/>
        </authorList>
    </citation>
    <scope>NUCLEOTIDE SEQUENCE</scope>
    <source>
        <strain evidence="1">SP3026</strain>
    </source>
</reference>
<evidence type="ECO:0000313" key="1">
    <source>
        <dbReference type="EMBL" id="MCS4121832.1"/>
    </source>
</evidence>
<evidence type="ECO:0000313" key="2">
    <source>
        <dbReference type="Proteomes" id="UP001155144"/>
    </source>
</evidence>
<organism evidence="1 2">
    <name type="scientific">Salinibacter ruber</name>
    <dbReference type="NCBI Taxonomy" id="146919"/>
    <lineage>
        <taxon>Bacteria</taxon>
        <taxon>Pseudomonadati</taxon>
        <taxon>Rhodothermota</taxon>
        <taxon>Rhodothermia</taxon>
        <taxon>Rhodothermales</taxon>
        <taxon>Salinibacteraceae</taxon>
        <taxon>Salinibacter</taxon>
    </lineage>
</organism>
<sequence>MIEHEDVHGRSLRLTEEREEHIRTAHPELTDLHEFLVFTIRAPDRIVRSRTDDTVELFYRHFETTPVTSKYLCAVVEAAVENPFIITAYFTDSVKQGEVLWTGT</sequence>
<dbReference type="EMBL" id="JANUBL010000003">
    <property type="protein sequence ID" value="MCS4121832.1"/>
    <property type="molecule type" value="Genomic_DNA"/>
</dbReference>
<dbReference type="AlphaFoldDB" id="A0A9X2V5T2"/>
<gene>
    <name evidence="1" type="ORF">GGP45_002185</name>
</gene>
<protein>
    <submittedName>
        <fullName evidence="1">Uncharacterized protein</fullName>
    </submittedName>
</protein>